<proteinExistence type="predicted"/>
<keyword evidence="3" id="KW-1185">Reference proteome</keyword>
<evidence type="ECO:0000313" key="3">
    <source>
        <dbReference type="Proteomes" id="UP000314294"/>
    </source>
</evidence>
<name>A0A4Z2FFS7_9TELE</name>
<feature type="compositionally biased region" description="Pro residues" evidence="1">
    <location>
        <begin position="81"/>
        <end position="98"/>
    </location>
</feature>
<feature type="region of interest" description="Disordered" evidence="1">
    <location>
        <begin position="1"/>
        <end position="105"/>
    </location>
</feature>
<comment type="caution">
    <text evidence="2">The sequence shown here is derived from an EMBL/GenBank/DDBJ whole genome shotgun (WGS) entry which is preliminary data.</text>
</comment>
<protein>
    <submittedName>
        <fullName evidence="2">Uncharacterized protein</fullName>
    </submittedName>
</protein>
<dbReference type="Proteomes" id="UP000314294">
    <property type="component" value="Unassembled WGS sequence"/>
</dbReference>
<evidence type="ECO:0000256" key="1">
    <source>
        <dbReference type="SAM" id="MobiDB-lite"/>
    </source>
</evidence>
<accession>A0A4Z2FFS7</accession>
<reference evidence="2 3" key="1">
    <citation type="submission" date="2019-03" db="EMBL/GenBank/DDBJ databases">
        <title>First draft genome of Liparis tanakae, snailfish: a comprehensive survey of snailfish specific genes.</title>
        <authorList>
            <person name="Kim W."/>
            <person name="Song I."/>
            <person name="Jeong J.-H."/>
            <person name="Kim D."/>
            <person name="Kim S."/>
            <person name="Ryu S."/>
            <person name="Song J.Y."/>
            <person name="Lee S.K."/>
        </authorList>
    </citation>
    <scope>NUCLEOTIDE SEQUENCE [LARGE SCALE GENOMIC DNA]</scope>
    <source>
        <tissue evidence="2">Muscle</tissue>
    </source>
</reference>
<gene>
    <name evidence="2" type="ORF">EYF80_050082</name>
</gene>
<dbReference type="EMBL" id="SRLO01001252">
    <property type="protein sequence ID" value="TNN39750.1"/>
    <property type="molecule type" value="Genomic_DNA"/>
</dbReference>
<evidence type="ECO:0000313" key="2">
    <source>
        <dbReference type="EMBL" id="TNN39750.1"/>
    </source>
</evidence>
<sequence length="280" mass="30670">MKGAMMPVSLNTNHRSPPHSTRPHHTPQTPIPTSPPDPPYPQTPPDPITFPRPHHTPQTPIPTSPPDPPYPQTPPDHITFPSPPRPHYIPQPPQPPRHPSPHRACGLRGLTTEVLSPDITGSWTSRQLAPSAPQAEISVMTRSGSVAVFTSDSPLAHAAELTSHRKENTAVTPRGQGSEVRGQGSGVGWRTYDQRALVVLLVLVVEEDVDAQRRRGVEEGEHAHGDKELRRGRVVAHEEEALAALALTGTHLKGYSKSTWMLRSLSVRFLHSTAMRNIPE</sequence>
<feature type="compositionally biased region" description="Pro residues" evidence="1">
    <location>
        <begin position="29"/>
        <end position="50"/>
    </location>
</feature>
<feature type="region of interest" description="Disordered" evidence="1">
    <location>
        <begin position="166"/>
        <end position="186"/>
    </location>
</feature>
<dbReference type="AlphaFoldDB" id="A0A4Z2FFS7"/>
<feature type="compositionally biased region" description="Pro residues" evidence="1">
    <location>
        <begin position="59"/>
        <end position="74"/>
    </location>
</feature>
<organism evidence="2 3">
    <name type="scientific">Liparis tanakae</name>
    <name type="common">Tanaka's snailfish</name>
    <dbReference type="NCBI Taxonomy" id="230148"/>
    <lineage>
        <taxon>Eukaryota</taxon>
        <taxon>Metazoa</taxon>
        <taxon>Chordata</taxon>
        <taxon>Craniata</taxon>
        <taxon>Vertebrata</taxon>
        <taxon>Euteleostomi</taxon>
        <taxon>Actinopterygii</taxon>
        <taxon>Neopterygii</taxon>
        <taxon>Teleostei</taxon>
        <taxon>Neoteleostei</taxon>
        <taxon>Acanthomorphata</taxon>
        <taxon>Eupercaria</taxon>
        <taxon>Perciformes</taxon>
        <taxon>Cottioidei</taxon>
        <taxon>Cottales</taxon>
        <taxon>Liparidae</taxon>
        <taxon>Liparis</taxon>
    </lineage>
</organism>